<reference evidence="1 2" key="1">
    <citation type="journal article" date="2015" name="Nature">
        <title>rRNA introns, odd ribosomes, and small enigmatic genomes across a large radiation of phyla.</title>
        <authorList>
            <person name="Brown C.T."/>
            <person name="Hug L.A."/>
            <person name="Thomas B.C."/>
            <person name="Sharon I."/>
            <person name="Castelle C.J."/>
            <person name="Singh A."/>
            <person name="Wilkins M.J."/>
            <person name="Williams K.H."/>
            <person name="Banfield J.F."/>
        </authorList>
    </citation>
    <scope>NUCLEOTIDE SEQUENCE [LARGE SCALE GENOMIC DNA]</scope>
</reference>
<name>A0A0G1JJL3_9BACT</name>
<organism evidence="1 2">
    <name type="scientific">Candidatus Uhrbacteria bacterium GW2011_GWF2_44_350</name>
    <dbReference type="NCBI Taxonomy" id="1619000"/>
    <lineage>
        <taxon>Bacteria</taxon>
        <taxon>Candidatus Uhriibacteriota</taxon>
    </lineage>
</organism>
<accession>A0A0G1JJL3</accession>
<evidence type="ECO:0000313" key="2">
    <source>
        <dbReference type="Proteomes" id="UP000034154"/>
    </source>
</evidence>
<dbReference type="Proteomes" id="UP000034154">
    <property type="component" value="Unassembled WGS sequence"/>
</dbReference>
<dbReference type="EMBL" id="LCJB01000013">
    <property type="protein sequence ID" value="KKT71560.1"/>
    <property type="molecule type" value="Genomic_DNA"/>
</dbReference>
<sequence length="94" mass="10569">MNTKLIIFLSNFYNFMSEGSKKPGSEMGEYRRARGLERHGDSGERLKKTTEGGTIGELMAKIKGSLARRDQVAKRKETPVAPEFCQISMTLQDI</sequence>
<dbReference type="AlphaFoldDB" id="A0A0G1JJL3"/>
<comment type="caution">
    <text evidence="1">The sequence shown here is derived from an EMBL/GenBank/DDBJ whole genome shotgun (WGS) entry which is preliminary data.</text>
</comment>
<protein>
    <submittedName>
        <fullName evidence="1">Uncharacterized protein</fullName>
    </submittedName>
</protein>
<gene>
    <name evidence="1" type="ORF">UW63_C0013G0001</name>
</gene>
<evidence type="ECO:0000313" key="1">
    <source>
        <dbReference type="EMBL" id="KKT71560.1"/>
    </source>
</evidence>
<proteinExistence type="predicted"/>